<accession>A0A4Q9I1W0</accession>
<feature type="transmembrane region" description="Helical" evidence="6">
    <location>
        <begin position="6"/>
        <end position="25"/>
    </location>
</feature>
<keyword evidence="8" id="KW-1185">Reference proteome</keyword>
<evidence type="ECO:0000313" key="8">
    <source>
        <dbReference type="Proteomes" id="UP000292452"/>
    </source>
</evidence>
<dbReference type="PIRSF" id="PIRSF006324">
    <property type="entry name" value="LeuE"/>
    <property type="match status" value="1"/>
</dbReference>
<dbReference type="PANTHER" id="PTHR30086">
    <property type="entry name" value="ARGININE EXPORTER PROTEIN ARGO"/>
    <property type="match status" value="1"/>
</dbReference>
<keyword evidence="2" id="KW-1003">Cell membrane</keyword>
<dbReference type="InterPro" id="IPR001123">
    <property type="entry name" value="LeuE-type"/>
</dbReference>
<evidence type="ECO:0000256" key="6">
    <source>
        <dbReference type="SAM" id="Phobius"/>
    </source>
</evidence>
<dbReference type="GO" id="GO:0015171">
    <property type="term" value="F:amino acid transmembrane transporter activity"/>
    <property type="evidence" value="ECO:0007669"/>
    <property type="project" value="TreeGrafter"/>
</dbReference>
<proteinExistence type="predicted"/>
<sequence>MVSGVFIATVFVMVAAPGPSFMVLVNETLRFGRVAGLVTILGSSTGLLMWAATSTLGLAALMQTSEVVFTAFKLAGAAYLCYLAVMTVRNRRNFGHQPAEVPEGYGAATLWRSYRSGLVTSAANPKMATVYLALIPQFLPPGGGSPADVVTLTAVQIMISAAWYAVVVTLVGLVRRLLARPAVRVGLAWVSGAILLVLGLRTAVMTGPMA</sequence>
<evidence type="ECO:0000313" key="7">
    <source>
        <dbReference type="EMBL" id="TBO61445.1"/>
    </source>
</evidence>
<evidence type="ECO:0000256" key="5">
    <source>
        <dbReference type="ARBA" id="ARBA00023136"/>
    </source>
</evidence>
<keyword evidence="5 6" id="KW-0472">Membrane</keyword>
<feature type="transmembrane region" description="Helical" evidence="6">
    <location>
        <begin position="118"/>
        <end position="139"/>
    </location>
</feature>
<keyword evidence="4 6" id="KW-1133">Transmembrane helix</keyword>
<dbReference type="Pfam" id="PF01810">
    <property type="entry name" value="LysE"/>
    <property type="match status" value="1"/>
</dbReference>
<dbReference type="PANTHER" id="PTHR30086:SF20">
    <property type="entry name" value="ARGININE EXPORTER PROTEIN ARGO-RELATED"/>
    <property type="match status" value="1"/>
</dbReference>
<comment type="caution">
    <text evidence="7">The sequence shown here is derived from an EMBL/GenBank/DDBJ whole genome shotgun (WGS) entry which is preliminary data.</text>
</comment>
<dbReference type="GO" id="GO:0005886">
    <property type="term" value="C:plasma membrane"/>
    <property type="evidence" value="ECO:0007669"/>
    <property type="project" value="UniProtKB-SubCell"/>
</dbReference>
<feature type="transmembrane region" description="Helical" evidence="6">
    <location>
        <begin position="37"/>
        <end position="61"/>
    </location>
</feature>
<evidence type="ECO:0000256" key="2">
    <source>
        <dbReference type="ARBA" id="ARBA00022475"/>
    </source>
</evidence>
<evidence type="ECO:0000256" key="1">
    <source>
        <dbReference type="ARBA" id="ARBA00004651"/>
    </source>
</evidence>
<dbReference type="EMBL" id="SIXH01000005">
    <property type="protein sequence ID" value="TBO61445.1"/>
    <property type="molecule type" value="Genomic_DNA"/>
</dbReference>
<comment type="subcellular location">
    <subcellularLocation>
        <location evidence="1">Cell membrane</location>
        <topology evidence="1">Multi-pass membrane protein</topology>
    </subcellularLocation>
</comment>
<feature type="transmembrane region" description="Helical" evidence="6">
    <location>
        <begin position="186"/>
        <end position="204"/>
    </location>
</feature>
<dbReference type="AlphaFoldDB" id="A0A4Q9I1W0"/>
<evidence type="ECO:0000256" key="3">
    <source>
        <dbReference type="ARBA" id="ARBA00022692"/>
    </source>
</evidence>
<dbReference type="Proteomes" id="UP000292452">
    <property type="component" value="Unassembled WGS sequence"/>
</dbReference>
<feature type="transmembrane region" description="Helical" evidence="6">
    <location>
        <begin position="151"/>
        <end position="174"/>
    </location>
</feature>
<dbReference type="OrthoDB" id="3175972at2"/>
<keyword evidence="3 6" id="KW-0812">Transmembrane</keyword>
<protein>
    <submittedName>
        <fullName evidence="7">LysE family translocator</fullName>
    </submittedName>
</protein>
<feature type="transmembrane region" description="Helical" evidence="6">
    <location>
        <begin position="67"/>
        <end position="85"/>
    </location>
</feature>
<gene>
    <name evidence="7" type="ORF">EYS09_01060</name>
</gene>
<organism evidence="7 8">
    <name type="scientific">Streptomyces kasugaensis</name>
    <dbReference type="NCBI Taxonomy" id="1946"/>
    <lineage>
        <taxon>Bacteria</taxon>
        <taxon>Bacillati</taxon>
        <taxon>Actinomycetota</taxon>
        <taxon>Actinomycetes</taxon>
        <taxon>Kitasatosporales</taxon>
        <taxon>Streptomycetaceae</taxon>
        <taxon>Streptomyces</taxon>
    </lineage>
</organism>
<evidence type="ECO:0000256" key="4">
    <source>
        <dbReference type="ARBA" id="ARBA00022989"/>
    </source>
</evidence>
<reference evidence="7 8" key="1">
    <citation type="submission" date="2019-02" db="EMBL/GenBank/DDBJ databases">
        <title>Draft Genome Sequence of Streptomyces sp. AM-2504, identified by 16S rRNA comparative analysis as a Streptomyces Kasugaensis strain.</title>
        <authorList>
            <person name="Napolioni V."/>
            <person name="Giuliodori A.M."/>
            <person name="Spurio R."/>
            <person name="Fabbretti A."/>
        </authorList>
    </citation>
    <scope>NUCLEOTIDE SEQUENCE [LARGE SCALE GENOMIC DNA]</scope>
    <source>
        <strain evidence="7 8">AM-2504</strain>
    </source>
</reference>
<name>A0A4Q9I1W0_STRKA</name>